<feature type="region of interest" description="Disordered" evidence="1">
    <location>
        <begin position="142"/>
        <end position="215"/>
    </location>
</feature>
<dbReference type="GO" id="GO:0007165">
    <property type="term" value="P:signal transduction"/>
    <property type="evidence" value="ECO:0007669"/>
    <property type="project" value="InterPro"/>
</dbReference>
<evidence type="ECO:0000313" key="5">
    <source>
        <dbReference type="Proteomes" id="UP000321479"/>
    </source>
</evidence>
<name>A0A5B8UWJ7_9SPHI</name>
<proteinExistence type="predicted"/>
<dbReference type="Pfam" id="PF13676">
    <property type="entry name" value="TIR_2"/>
    <property type="match status" value="1"/>
</dbReference>
<feature type="compositionally biased region" description="Pro residues" evidence="1">
    <location>
        <begin position="186"/>
        <end position="198"/>
    </location>
</feature>
<dbReference type="SUPFAM" id="SSF52200">
    <property type="entry name" value="Toll/Interleukin receptor TIR domain"/>
    <property type="match status" value="1"/>
</dbReference>
<dbReference type="InterPro" id="IPR000157">
    <property type="entry name" value="TIR_dom"/>
</dbReference>
<organism evidence="4 5">
    <name type="scientific">Mucilaginibacter ginsenosidivorans</name>
    <dbReference type="NCBI Taxonomy" id="398053"/>
    <lineage>
        <taxon>Bacteria</taxon>
        <taxon>Pseudomonadati</taxon>
        <taxon>Bacteroidota</taxon>
        <taxon>Sphingobacteriia</taxon>
        <taxon>Sphingobacteriales</taxon>
        <taxon>Sphingobacteriaceae</taxon>
        <taxon>Mucilaginibacter</taxon>
    </lineage>
</organism>
<dbReference type="AlphaFoldDB" id="A0A5B8UWJ7"/>
<evidence type="ECO:0000256" key="2">
    <source>
        <dbReference type="SAM" id="Phobius"/>
    </source>
</evidence>
<dbReference type="PROSITE" id="PS50104">
    <property type="entry name" value="TIR"/>
    <property type="match status" value="1"/>
</dbReference>
<feature type="compositionally biased region" description="Basic and acidic residues" evidence="1">
    <location>
        <begin position="142"/>
        <end position="184"/>
    </location>
</feature>
<keyword evidence="2" id="KW-1133">Transmembrane helix</keyword>
<evidence type="ECO:0000256" key="1">
    <source>
        <dbReference type="SAM" id="MobiDB-lite"/>
    </source>
</evidence>
<keyword evidence="2" id="KW-0472">Membrane</keyword>
<feature type="domain" description="TIR" evidence="3">
    <location>
        <begin position="6"/>
        <end position="129"/>
    </location>
</feature>
<keyword evidence="5" id="KW-1185">Reference proteome</keyword>
<sequence>MDTTGKKHDIFICSAREDNGVSLAMCAYLEERGFSCWLASRDIQAGKDYASTIIGAIQSSSILVILLSEYANRSNHVRIEVERAFTHNINILPFRIQDIQPVQSLEYFLSSYQWLDAIGGNPAGHFNALSRNCAALLGRELKPPRQKSKAEPEQHLSELALEKEVPQPKPDEPMVPAPKEEVRAEPLPPPRPVVPPQPLIQKDEPPRPIKPPVPAFGQKRSSKTWLWLALSFAGLIALFFLYKSAFQKHTITFKNNTLTSIFIELDGDMKTIPAGGTFDYTAKNKYRLQTQASTYILNSKGGILGQKIVWHIDTVVNSWKNFSYPLYIGPDFFLLRVVNNSPANINYMKMTASEFNYTFDYNIYIPNDGRSYDMGYFRTLSDLNVYIRDANNKYLTWDNGKNLSYPNLYNQYVSFPYKY</sequence>
<feature type="transmembrane region" description="Helical" evidence="2">
    <location>
        <begin position="224"/>
        <end position="242"/>
    </location>
</feature>
<dbReference type="RefSeq" id="WP_147032085.1">
    <property type="nucleotide sequence ID" value="NZ_CP042436.1"/>
</dbReference>
<dbReference type="Gene3D" id="3.40.50.10140">
    <property type="entry name" value="Toll/interleukin-1 receptor homology (TIR) domain"/>
    <property type="match status" value="1"/>
</dbReference>
<dbReference type="OrthoDB" id="1048011at2"/>
<dbReference type="Proteomes" id="UP000321479">
    <property type="component" value="Chromosome"/>
</dbReference>
<dbReference type="KEGG" id="mgin:FRZ54_13285"/>
<gene>
    <name evidence="4" type="ORF">FRZ54_13285</name>
</gene>
<evidence type="ECO:0000259" key="3">
    <source>
        <dbReference type="PROSITE" id="PS50104"/>
    </source>
</evidence>
<keyword evidence="2" id="KW-0812">Transmembrane</keyword>
<protein>
    <submittedName>
        <fullName evidence="4">Toll/interleukin-1 receptor domain-containing protein</fullName>
    </submittedName>
</protein>
<keyword evidence="4" id="KW-0675">Receptor</keyword>
<reference evidence="4 5" key="1">
    <citation type="journal article" date="2017" name="Curr. Microbiol.">
        <title>Mucilaginibacter ginsenosidivorans sp. nov., Isolated from Soil of Ginseng Field.</title>
        <authorList>
            <person name="Kim M.M."/>
            <person name="Siddiqi M.Z."/>
            <person name="Im W.T."/>
        </authorList>
    </citation>
    <scope>NUCLEOTIDE SEQUENCE [LARGE SCALE GENOMIC DNA]</scope>
    <source>
        <strain evidence="4 5">Gsoil 3017</strain>
    </source>
</reference>
<dbReference type="EMBL" id="CP042436">
    <property type="protein sequence ID" value="QEC63510.1"/>
    <property type="molecule type" value="Genomic_DNA"/>
</dbReference>
<accession>A0A5B8UWJ7</accession>
<dbReference type="InterPro" id="IPR035897">
    <property type="entry name" value="Toll_tir_struct_dom_sf"/>
</dbReference>
<evidence type="ECO:0000313" key="4">
    <source>
        <dbReference type="EMBL" id="QEC63510.1"/>
    </source>
</evidence>